<reference evidence="2 3" key="1">
    <citation type="journal article" date="2017" name="Mol. Plant">
        <title>The Genome of Medicinal Plant Macleaya cordata Provides New Insights into Benzylisoquinoline Alkaloids Metabolism.</title>
        <authorList>
            <person name="Liu X."/>
            <person name="Liu Y."/>
            <person name="Huang P."/>
            <person name="Ma Y."/>
            <person name="Qing Z."/>
            <person name="Tang Q."/>
            <person name="Cao H."/>
            <person name="Cheng P."/>
            <person name="Zheng Y."/>
            <person name="Yuan Z."/>
            <person name="Zhou Y."/>
            <person name="Liu J."/>
            <person name="Tang Z."/>
            <person name="Zhuo Y."/>
            <person name="Zhang Y."/>
            <person name="Yu L."/>
            <person name="Huang J."/>
            <person name="Yang P."/>
            <person name="Peng Q."/>
            <person name="Zhang J."/>
            <person name="Jiang W."/>
            <person name="Zhang Z."/>
            <person name="Lin K."/>
            <person name="Ro D.K."/>
            <person name="Chen X."/>
            <person name="Xiong X."/>
            <person name="Shang Y."/>
            <person name="Huang S."/>
            <person name="Zeng J."/>
        </authorList>
    </citation>
    <scope>NUCLEOTIDE SEQUENCE [LARGE SCALE GENOMIC DNA]</scope>
    <source>
        <strain evidence="3">cv. BLH2017</strain>
        <tissue evidence="2">Root</tissue>
    </source>
</reference>
<name>A0A200PYI0_MACCD</name>
<gene>
    <name evidence="2" type="ORF">BVC80_7117g2</name>
</gene>
<evidence type="ECO:0000313" key="3">
    <source>
        <dbReference type="Proteomes" id="UP000195402"/>
    </source>
</evidence>
<organism evidence="2 3">
    <name type="scientific">Macleaya cordata</name>
    <name type="common">Five-seeded plume-poppy</name>
    <name type="synonym">Bocconia cordata</name>
    <dbReference type="NCBI Taxonomy" id="56857"/>
    <lineage>
        <taxon>Eukaryota</taxon>
        <taxon>Viridiplantae</taxon>
        <taxon>Streptophyta</taxon>
        <taxon>Embryophyta</taxon>
        <taxon>Tracheophyta</taxon>
        <taxon>Spermatophyta</taxon>
        <taxon>Magnoliopsida</taxon>
        <taxon>Ranunculales</taxon>
        <taxon>Papaveraceae</taxon>
        <taxon>Papaveroideae</taxon>
        <taxon>Macleaya</taxon>
    </lineage>
</organism>
<dbReference type="InParanoid" id="A0A200PYI0"/>
<accession>A0A200PYI0</accession>
<dbReference type="Proteomes" id="UP000195402">
    <property type="component" value="Unassembled WGS sequence"/>
</dbReference>
<evidence type="ECO:0000313" key="2">
    <source>
        <dbReference type="EMBL" id="OVA03225.1"/>
    </source>
</evidence>
<comment type="caution">
    <text evidence="2">The sequence shown here is derived from an EMBL/GenBank/DDBJ whole genome shotgun (WGS) entry which is preliminary data.</text>
</comment>
<keyword evidence="3" id="KW-1185">Reference proteome</keyword>
<feature type="region of interest" description="Disordered" evidence="1">
    <location>
        <begin position="43"/>
        <end position="72"/>
    </location>
</feature>
<dbReference type="AlphaFoldDB" id="A0A200PYI0"/>
<evidence type="ECO:0000256" key="1">
    <source>
        <dbReference type="SAM" id="MobiDB-lite"/>
    </source>
</evidence>
<dbReference type="EMBL" id="MVGT01003764">
    <property type="protein sequence ID" value="OVA03225.1"/>
    <property type="molecule type" value="Genomic_DNA"/>
</dbReference>
<protein>
    <submittedName>
        <fullName evidence="2">Uncharacterized protein</fullName>
    </submittedName>
</protein>
<proteinExistence type="predicted"/>
<sequence>MIHLHRAIHAPYTGLMWQARWLPQFCVALCHVIDDVAEGTTETLPHHLSQAEPSKLSGRSETPPFGPPTLPFSAAEALETHSDSSAHRRFILFLILSQFAGKFPSFSQRKTLASSRSA</sequence>